<feature type="domain" description="Helicase ATP-binding" evidence="6">
    <location>
        <begin position="218"/>
        <end position="391"/>
    </location>
</feature>
<keyword evidence="2" id="KW-0378">Hydrolase</keyword>
<dbReference type="Gene3D" id="3.40.50.300">
    <property type="entry name" value="P-loop containing nucleotide triphosphate hydrolases"/>
    <property type="match status" value="2"/>
</dbReference>
<dbReference type="InterPro" id="IPR011545">
    <property type="entry name" value="DEAD/DEAH_box_helicase_dom"/>
</dbReference>
<dbReference type="GeneID" id="97547910"/>
<feature type="compositionally biased region" description="Basic residues" evidence="5">
    <location>
        <begin position="691"/>
        <end position="701"/>
    </location>
</feature>
<reference evidence="8 9" key="1">
    <citation type="submission" date="2018-05" db="EMBL/GenBank/DDBJ databases">
        <title>Draft genome of Methanospirillum lacunae Ki8-1.</title>
        <authorList>
            <person name="Dueholm M.S."/>
            <person name="Nielsen P.H."/>
            <person name="Bakmann L.F."/>
            <person name="Otzen D.E."/>
        </authorList>
    </citation>
    <scope>NUCLEOTIDE SEQUENCE [LARGE SCALE GENOMIC DNA]</scope>
    <source>
        <strain evidence="8 9">Ki8-1</strain>
    </source>
</reference>
<evidence type="ECO:0000259" key="6">
    <source>
        <dbReference type="PROSITE" id="PS51192"/>
    </source>
</evidence>
<dbReference type="InterPro" id="IPR050474">
    <property type="entry name" value="Hel308_SKI2-like"/>
</dbReference>
<keyword evidence="3 8" id="KW-0347">Helicase</keyword>
<dbReference type="GO" id="GO:0016787">
    <property type="term" value="F:hydrolase activity"/>
    <property type="evidence" value="ECO:0007669"/>
    <property type="project" value="UniProtKB-KW"/>
</dbReference>
<evidence type="ECO:0000256" key="4">
    <source>
        <dbReference type="ARBA" id="ARBA00022840"/>
    </source>
</evidence>
<dbReference type="SMART" id="SM00490">
    <property type="entry name" value="HELICc"/>
    <property type="match status" value="1"/>
</dbReference>
<evidence type="ECO:0000313" key="8">
    <source>
        <dbReference type="EMBL" id="PWR72213.1"/>
    </source>
</evidence>
<dbReference type="RefSeq" id="WP_109968702.1">
    <property type="nucleotide sequence ID" value="NZ_CP176093.1"/>
</dbReference>
<dbReference type="EMBL" id="QGMY01000007">
    <property type="protein sequence ID" value="PWR72213.1"/>
    <property type="molecule type" value="Genomic_DNA"/>
</dbReference>
<dbReference type="InterPro" id="IPR027417">
    <property type="entry name" value="P-loop_NTPase"/>
</dbReference>
<dbReference type="InterPro" id="IPR014001">
    <property type="entry name" value="Helicase_ATP-bd"/>
</dbReference>
<evidence type="ECO:0000256" key="3">
    <source>
        <dbReference type="ARBA" id="ARBA00022806"/>
    </source>
</evidence>
<evidence type="ECO:0000259" key="7">
    <source>
        <dbReference type="PROSITE" id="PS51194"/>
    </source>
</evidence>
<dbReference type="PANTHER" id="PTHR47961:SF1">
    <property type="entry name" value="ATP-DEPENDENT HELICASE MJ1401-RELATED"/>
    <property type="match status" value="1"/>
</dbReference>
<feature type="domain" description="Helicase C-terminal" evidence="7">
    <location>
        <begin position="416"/>
        <end position="575"/>
    </location>
</feature>
<dbReference type="PROSITE" id="PS51194">
    <property type="entry name" value="HELICASE_CTER"/>
    <property type="match status" value="1"/>
</dbReference>
<dbReference type="PANTHER" id="PTHR47961">
    <property type="entry name" value="DNA POLYMERASE THETA, PUTATIVE (AFU_ORTHOLOGUE AFUA_1G05260)-RELATED"/>
    <property type="match status" value="1"/>
</dbReference>
<gene>
    <name evidence="8" type="ORF">DK846_09540</name>
</gene>
<evidence type="ECO:0000256" key="5">
    <source>
        <dbReference type="SAM" id="MobiDB-lite"/>
    </source>
</evidence>
<evidence type="ECO:0000256" key="1">
    <source>
        <dbReference type="ARBA" id="ARBA00022741"/>
    </source>
</evidence>
<dbReference type="SMART" id="SM00487">
    <property type="entry name" value="DEXDc"/>
    <property type="match status" value="1"/>
</dbReference>
<dbReference type="Proteomes" id="UP000245657">
    <property type="component" value="Unassembled WGS sequence"/>
</dbReference>
<keyword evidence="4" id="KW-0067">ATP-binding</keyword>
<dbReference type="Pfam" id="PF00270">
    <property type="entry name" value="DEAD"/>
    <property type="match status" value="1"/>
</dbReference>
<keyword evidence="1" id="KW-0547">Nucleotide-binding</keyword>
<dbReference type="Pfam" id="PF00271">
    <property type="entry name" value="Helicase_C"/>
    <property type="match status" value="1"/>
</dbReference>
<dbReference type="GO" id="GO:0004386">
    <property type="term" value="F:helicase activity"/>
    <property type="evidence" value="ECO:0007669"/>
    <property type="project" value="UniProtKB-KW"/>
</dbReference>
<protein>
    <submittedName>
        <fullName evidence="8">DEAD/DEAH box helicase</fullName>
    </submittedName>
</protein>
<dbReference type="OrthoDB" id="39583at2157"/>
<dbReference type="GO" id="GO:0005524">
    <property type="term" value="F:ATP binding"/>
    <property type="evidence" value="ECO:0007669"/>
    <property type="project" value="UniProtKB-KW"/>
</dbReference>
<evidence type="ECO:0000256" key="2">
    <source>
        <dbReference type="ARBA" id="ARBA00022801"/>
    </source>
</evidence>
<dbReference type="SUPFAM" id="SSF52540">
    <property type="entry name" value="P-loop containing nucleoside triphosphate hydrolases"/>
    <property type="match status" value="1"/>
</dbReference>
<sequence>MKAIVQPTKKYYKILFFETHHVNATAIIELIDTPKGIRPSHYRMRRGSGSGYRNLPTRDLVIHLRRAKVRLTCPDGPFEAFLHDLQIPFTYVELCRFCLMEDRIAELDRDQAIMYGEDEWICLPCARKELRRELAHMGRLGRNALSHLDELLDKYRSVDRVLATIEPGEHSFDHTLYDRLIAHPVVETSRLDELPLPRQFVDLANVESLMPVQQIAVEAGLLYGKDLLVVAATASGKTFIGEMAGFKNFLEKRGRMIFLVPLVALAFQKYDRFAKKYGKIAEISIITGTSRIQISDNRRPGNRDRGASIIIATYEGIDHLLRCGMKLHDIGTVVIDEVQMLEDKERGHRVDGLIARMKFNSPKAQFLYLSATIGHPKLLAKKLSCELVRYDERPVTLERYLVFLERQQKIPTEKKLVQDEYNKVSSKGFHNQTIIFTNSRARCHVISDKLGEGVAPYHAGLTQEERRHVENQFEKGEIRAVVTTAALAAGVDFPASQVIFDSLAMGIEWLTVQEFQQMSGRAGRPDYHDLGKVVILAEPGGSYSRSSRMTEEEVAMGLLKGEMGEVAPVYTLEQSSEIYVANAVVAAGDRNIMQKIEASLVGEPEPVEELLLQRNLVFREGGTIRLTPLSRLMAEHFIGVERLTRIIDLVKETKDPLEILAELDCATDEEAALLQRQRGRQAELHGSLMEKRKKRPGKRHR</sequence>
<dbReference type="AlphaFoldDB" id="A0A2V2NAB2"/>
<dbReference type="GO" id="GO:0140097">
    <property type="term" value="F:catalytic activity, acting on DNA"/>
    <property type="evidence" value="ECO:0007669"/>
    <property type="project" value="UniProtKB-ARBA"/>
</dbReference>
<name>A0A2V2NAB2_9EURY</name>
<proteinExistence type="predicted"/>
<organism evidence="8 9">
    <name type="scientific">Methanospirillum lacunae</name>
    <dbReference type="NCBI Taxonomy" id="668570"/>
    <lineage>
        <taxon>Archaea</taxon>
        <taxon>Methanobacteriati</taxon>
        <taxon>Methanobacteriota</taxon>
        <taxon>Stenosarchaea group</taxon>
        <taxon>Methanomicrobia</taxon>
        <taxon>Methanomicrobiales</taxon>
        <taxon>Methanospirillaceae</taxon>
        <taxon>Methanospirillum</taxon>
    </lineage>
</organism>
<keyword evidence="9" id="KW-1185">Reference proteome</keyword>
<comment type="caution">
    <text evidence="8">The sequence shown here is derived from an EMBL/GenBank/DDBJ whole genome shotgun (WGS) entry which is preliminary data.</text>
</comment>
<accession>A0A2V2NAB2</accession>
<feature type="region of interest" description="Disordered" evidence="5">
    <location>
        <begin position="679"/>
        <end position="701"/>
    </location>
</feature>
<dbReference type="PROSITE" id="PS51192">
    <property type="entry name" value="HELICASE_ATP_BIND_1"/>
    <property type="match status" value="1"/>
</dbReference>
<evidence type="ECO:0000313" key="9">
    <source>
        <dbReference type="Proteomes" id="UP000245657"/>
    </source>
</evidence>
<dbReference type="GO" id="GO:0003676">
    <property type="term" value="F:nucleic acid binding"/>
    <property type="evidence" value="ECO:0007669"/>
    <property type="project" value="InterPro"/>
</dbReference>
<dbReference type="InterPro" id="IPR001650">
    <property type="entry name" value="Helicase_C-like"/>
</dbReference>